<dbReference type="GO" id="GO:0004888">
    <property type="term" value="F:transmembrane signaling receptor activity"/>
    <property type="evidence" value="ECO:0007669"/>
    <property type="project" value="InterPro"/>
</dbReference>
<evidence type="ECO:0000256" key="10">
    <source>
        <dbReference type="ARBA" id="ARBA00023157"/>
    </source>
</evidence>
<evidence type="ECO:0000256" key="6">
    <source>
        <dbReference type="ARBA" id="ARBA00022989"/>
    </source>
</evidence>
<evidence type="ECO:0000313" key="23">
    <source>
        <dbReference type="EMBL" id="KAH3841094.1"/>
    </source>
</evidence>
<keyword evidence="4 20" id="KW-0812">Transmembrane</keyword>
<evidence type="ECO:0000256" key="8">
    <source>
        <dbReference type="ARBA" id="ARBA00023065"/>
    </source>
</evidence>
<dbReference type="CDD" id="cd18991">
    <property type="entry name" value="LGIC_ECD_GlyR"/>
    <property type="match status" value="1"/>
</dbReference>
<keyword evidence="2 20" id="KW-0813">Transport</keyword>
<organism evidence="23 24">
    <name type="scientific">Dreissena polymorpha</name>
    <name type="common">Zebra mussel</name>
    <name type="synonym">Mytilus polymorpha</name>
    <dbReference type="NCBI Taxonomy" id="45954"/>
    <lineage>
        <taxon>Eukaryota</taxon>
        <taxon>Metazoa</taxon>
        <taxon>Spiralia</taxon>
        <taxon>Lophotrochozoa</taxon>
        <taxon>Mollusca</taxon>
        <taxon>Bivalvia</taxon>
        <taxon>Autobranchia</taxon>
        <taxon>Heteroconchia</taxon>
        <taxon>Euheterodonta</taxon>
        <taxon>Imparidentia</taxon>
        <taxon>Neoheterodontei</taxon>
        <taxon>Myida</taxon>
        <taxon>Dreissenoidea</taxon>
        <taxon>Dreissenidae</taxon>
        <taxon>Dreissena</taxon>
    </lineage>
</organism>
<dbReference type="InterPro" id="IPR036734">
    <property type="entry name" value="Neur_chan_lig-bd_sf"/>
</dbReference>
<dbReference type="InterPro" id="IPR006202">
    <property type="entry name" value="Neur_chan_lig-bd"/>
</dbReference>
<keyword evidence="7" id="KW-0770">Synapse</keyword>
<keyword evidence="14" id="KW-0868">Chloride</keyword>
<dbReference type="PRINTS" id="PR00253">
    <property type="entry name" value="GABAARECEPTR"/>
</dbReference>
<dbReference type="InterPro" id="IPR018000">
    <property type="entry name" value="Neurotransmitter_ion_chnl_CS"/>
</dbReference>
<evidence type="ECO:0000256" key="20">
    <source>
        <dbReference type="RuleBase" id="RU000687"/>
    </source>
</evidence>
<dbReference type="InterPro" id="IPR006029">
    <property type="entry name" value="Neurotrans-gated_channel_TM"/>
</dbReference>
<protein>
    <recommendedName>
        <fullName evidence="19">Gamma-aminobutyric acid receptor subunit beta</fullName>
    </recommendedName>
</protein>
<evidence type="ECO:0000256" key="15">
    <source>
        <dbReference type="ARBA" id="ARBA00023257"/>
    </source>
</evidence>
<dbReference type="PROSITE" id="PS00236">
    <property type="entry name" value="NEUROTR_ION_CHANNEL"/>
    <property type="match status" value="1"/>
</dbReference>
<keyword evidence="9 20" id="KW-0472">Membrane</keyword>
<dbReference type="InterPro" id="IPR038050">
    <property type="entry name" value="Neuro_actylchol_rec"/>
</dbReference>
<keyword evidence="10" id="KW-1015">Disulfide bond</keyword>
<evidence type="ECO:0000256" key="16">
    <source>
        <dbReference type="ARBA" id="ARBA00023286"/>
    </source>
</evidence>
<dbReference type="PRINTS" id="PR00252">
    <property type="entry name" value="NRIONCHANNEL"/>
</dbReference>
<dbReference type="CDD" id="cd19049">
    <property type="entry name" value="LGIC_TM_anion"/>
    <property type="match status" value="1"/>
</dbReference>
<dbReference type="Gene3D" id="1.20.58.390">
    <property type="entry name" value="Neurotransmitter-gated ion-channel transmembrane domain"/>
    <property type="match status" value="1"/>
</dbReference>
<reference evidence="23" key="1">
    <citation type="journal article" date="2019" name="bioRxiv">
        <title>The Genome of the Zebra Mussel, Dreissena polymorpha: A Resource for Invasive Species Research.</title>
        <authorList>
            <person name="McCartney M.A."/>
            <person name="Auch B."/>
            <person name="Kono T."/>
            <person name="Mallez S."/>
            <person name="Zhang Y."/>
            <person name="Obille A."/>
            <person name="Becker A."/>
            <person name="Abrahante J.E."/>
            <person name="Garbe J."/>
            <person name="Badalamenti J.P."/>
            <person name="Herman A."/>
            <person name="Mangelson H."/>
            <person name="Liachko I."/>
            <person name="Sullivan S."/>
            <person name="Sone E.D."/>
            <person name="Koren S."/>
            <person name="Silverstein K.A.T."/>
            <person name="Beckman K.B."/>
            <person name="Gohl D.M."/>
        </authorList>
    </citation>
    <scope>NUCLEOTIDE SEQUENCE</scope>
    <source>
        <strain evidence="23">Duluth1</strain>
        <tissue evidence="23">Whole animal</tissue>
    </source>
</reference>
<dbReference type="InterPro" id="IPR006201">
    <property type="entry name" value="Neur_channel"/>
</dbReference>
<feature type="transmembrane region" description="Helical" evidence="20">
    <location>
        <begin position="355"/>
        <end position="378"/>
    </location>
</feature>
<keyword evidence="12" id="KW-0869">Chloride channel</keyword>
<evidence type="ECO:0000256" key="14">
    <source>
        <dbReference type="ARBA" id="ARBA00023214"/>
    </source>
</evidence>
<dbReference type="SUPFAM" id="SSF90112">
    <property type="entry name" value="Neurotransmitter-gated ion-channel transmembrane pore"/>
    <property type="match status" value="1"/>
</dbReference>
<dbReference type="InterPro" id="IPR006028">
    <property type="entry name" value="GABAA/Glycine_rcpt"/>
</dbReference>
<dbReference type="AlphaFoldDB" id="A0A9D4QRU5"/>
<dbReference type="PANTHER" id="PTHR18945">
    <property type="entry name" value="NEUROTRANSMITTER GATED ION CHANNEL"/>
    <property type="match status" value="1"/>
</dbReference>
<sequence>MNALNRPYEHTAGPTNTAIPNIYYLTNKATIKKNMERKERRFERDYRKRKLFEDVTNLSQKMDLLVSYRLPHHPVDMLTYQLRNRSYGSFAYMLLTVVMATSISQSGTTTHHAMRSLPSTVNQHDISALGVDQTTGAGERSLAKSERQKTLDRLLVNYDPRIPPNYEEDFPVQVQVQLHITSIDSISESNMDFSIGMFLDQTWNDSRLEFEKLPNLLALELDSRMMDKIWVPDLFISNEKRAVVHAVTVPNKLMHIYPEGRVQYSIRITATLKCNMDLRKFPLDSQTCNVIMESYGYSTDNLVFLWNPVPVIRDENLVIAQFDLGAMDTLTCDKIYVGVNYTCIKLQFALVRHSGYYLIQVYVPSIMIVILSWVSFWLDIEAVPARISLGLLTVLTMTTQSGGARADLPKVSYIKGIDVWMATCLIFVFAALIEFACVNVKSRVERRRRESSKGAMTSAQAGDKDNTEDMKLLQQRRTFKDQLRMFKTNRALARTIDRVSRIAFPGAFVVFNLVYWCVYVFWSPDPSDVA</sequence>
<dbReference type="GO" id="GO:0005254">
    <property type="term" value="F:chloride channel activity"/>
    <property type="evidence" value="ECO:0007669"/>
    <property type="project" value="UniProtKB-KW"/>
</dbReference>
<evidence type="ECO:0000256" key="19">
    <source>
        <dbReference type="ARBA" id="ARBA00071250"/>
    </source>
</evidence>
<keyword evidence="8 20" id="KW-0406">Ion transport</keyword>
<reference evidence="23" key="2">
    <citation type="submission" date="2020-11" db="EMBL/GenBank/DDBJ databases">
        <authorList>
            <person name="McCartney M.A."/>
            <person name="Auch B."/>
            <person name="Kono T."/>
            <person name="Mallez S."/>
            <person name="Becker A."/>
            <person name="Gohl D.M."/>
            <person name="Silverstein K.A.T."/>
            <person name="Koren S."/>
            <person name="Bechman K.B."/>
            <person name="Herman A."/>
            <person name="Abrahante J.E."/>
            <person name="Garbe J."/>
        </authorList>
    </citation>
    <scope>NUCLEOTIDE SEQUENCE</scope>
    <source>
        <strain evidence="23">Duluth1</strain>
        <tissue evidence="23">Whole animal</tissue>
    </source>
</reference>
<evidence type="ECO:0000256" key="13">
    <source>
        <dbReference type="ARBA" id="ARBA00023180"/>
    </source>
</evidence>
<dbReference type="Gene3D" id="2.70.170.10">
    <property type="entry name" value="Neurotransmitter-gated ion-channel ligand-binding domain"/>
    <property type="match status" value="1"/>
</dbReference>
<evidence type="ECO:0000256" key="17">
    <source>
        <dbReference type="ARBA" id="ARBA00023303"/>
    </source>
</evidence>
<feature type="transmembrane region" description="Helical" evidence="20">
    <location>
        <begin position="502"/>
        <end position="522"/>
    </location>
</feature>
<evidence type="ECO:0000256" key="18">
    <source>
        <dbReference type="ARBA" id="ARBA00034104"/>
    </source>
</evidence>
<comment type="similarity">
    <text evidence="1">Belongs to the ligand-gated ion channel (TC 1.A.9) family. Gamma-aminobutyric acid receptor (TC 1.A.9.5) subfamily.</text>
</comment>
<feature type="domain" description="Neurotransmitter-gated ion-channel ligand-binding" evidence="21">
    <location>
        <begin position="148"/>
        <end position="326"/>
    </location>
</feature>
<keyword evidence="5" id="KW-0732">Signal</keyword>
<evidence type="ECO:0000313" key="24">
    <source>
        <dbReference type="Proteomes" id="UP000828390"/>
    </source>
</evidence>
<dbReference type="EMBL" id="JAIWYP010000004">
    <property type="protein sequence ID" value="KAH3841094.1"/>
    <property type="molecule type" value="Genomic_DNA"/>
</dbReference>
<evidence type="ECO:0000256" key="12">
    <source>
        <dbReference type="ARBA" id="ARBA00023173"/>
    </source>
</evidence>
<dbReference type="SUPFAM" id="SSF63712">
    <property type="entry name" value="Nicotinic receptor ligand binding domain-like"/>
    <property type="match status" value="1"/>
</dbReference>
<keyword evidence="16" id="KW-1071">Ligand-gated ion channel</keyword>
<comment type="caution">
    <text evidence="20">Lacks conserved residue(s) required for the propagation of feature annotation.</text>
</comment>
<keyword evidence="6 20" id="KW-1133">Transmembrane helix</keyword>
<keyword evidence="15" id="KW-0628">Postsynaptic cell membrane</keyword>
<evidence type="ECO:0000256" key="9">
    <source>
        <dbReference type="ARBA" id="ARBA00023136"/>
    </source>
</evidence>
<name>A0A9D4QRU5_DREPO</name>
<dbReference type="GO" id="GO:0005230">
    <property type="term" value="F:extracellular ligand-gated monoatomic ion channel activity"/>
    <property type="evidence" value="ECO:0007669"/>
    <property type="project" value="InterPro"/>
</dbReference>
<dbReference type="InterPro" id="IPR036719">
    <property type="entry name" value="Neuro-gated_channel_TM_sf"/>
</dbReference>
<evidence type="ECO:0000259" key="21">
    <source>
        <dbReference type="Pfam" id="PF02931"/>
    </source>
</evidence>
<dbReference type="FunFam" id="2.70.170.10:FF:000021">
    <property type="entry name" value="Gamma-aminobutyric acid receptor isoform 3b"/>
    <property type="match status" value="1"/>
</dbReference>
<proteinExistence type="inferred from homology"/>
<evidence type="ECO:0000256" key="5">
    <source>
        <dbReference type="ARBA" id="ARBA00022729"/>
    </source>
</evidence>
<dbReference type="GO" id="GO:0045211">
    <property type="term" value="C:postsynaptic membrane"/>
    <property type="evidence" value="ECO:0007669"/>
    <property type="project" value="UniProtKB-SubCell"/>
</dbReference>
<evidence type="ECO:0000259" key="22">
    <source>
        <dbReference type="Pfam" id="PF02932"/>
    </source>
</evidence>
<comment type="caution">
    <text evidence="23">The sequence shown here is derived from an EMBL/GenBank/DDBJ whole genome shotgun (WGS) entry which is preliminary data.</text>
</comment>
<feature type="domain" description="Neurotransmitter-gated ion-channel transmembrane" evidence="22">
    <location>
        <begin position="361"/>
        <end position="446"/>
    </location>
</feature>
<evidence type="ECO:0000256" key="4">
    <source>
        <dbReference type="ARBA" id="ARBA00022692"/>
    </source>
</evidence>
<evidence type="ECO:0000256" key="3">
    <source>
        <dbReference type="ARBA" id="ARBA00022475"/>
    </source>
</evidence>
<keyword evidence="24" id="KW-1185">Reference proteome</keyword>
<evidence type="ECO:0000256" key="7">
    <source>
        <dbReference type="ARBA" id="ARBA00023018"/>
    </source>
</evidence>
<gene>
    <name evidence="23" type="ORF">DPMN_114551</name>
</gene>
<evidence type="ECO:0000256" key="1">
    <source>
        <dbReference type="ARBA" id="ARBA00010180"/>
    </source>
</evidence>
<evidence type="ECO:0000256" key="11">
    <source>
        <dbReference type="ARBA" id="ARBA00023170"/>
    </source>
</evidence>
<evidence type="ECO:0000256" key="2">
    <source>
        <dbReference type="ARBA" id="ARBA00022448"/>
    </source>
</evidence>
<keyword evidence="11" id="KW-0675">Receptor</keyword>
<keyword evidence="3" id="KW-1003">Cell membrane</keyword>
<accession>A0A9D4QRU5</accession>
<dbReference type="Proteomes" id="UP000828390">
    <property type="component" value="Unassembled WGS sequence"/>
</dbReference>
<comment type="subcellular location">
    <subcellularLocation>
        <location evidence="18">Postsynaptic cell membrane</location>
        <topology evidence="18">Multi-pass membrane protein</topology>
    </subcellularLocation>
</comment>
<keyword evidence="17 20" id="KW-0407">Ion channel</keyword>
<keyword evidence="13" id="KW-0325">Glycoprotein</keyword>
<feature type="transmembrane region" description="Helical" evidence="20">
    <location>
        <begin position="419"/>
        <end position="440"/>
    </location>
</feature>
<dbReference type="GO" id="GO:0034707">
    <property type="term" value="C:chloride channel complex"/>
    <property type="evidence" value="ECO:0007669"/>
    <property type="project" value="UniProtKB-KW"/>
</dbReference>
<dbReference type="Pfam" id="PF02931">
    <property type="entry name" value="Neur_chan_LBD"/>
    <property type="match status" value="1"/>
</dbReference>
<dbReference type="NCBIfam" id="TIGR00860">
    <property type="entry name" value="LIC"/>
    <property type="match status" value="1"/>
</dbReference>
<dbReference type="Pfam" id="PF02932">
    <property type="entry name" value="Neur_chan_memb"/>
    <property type="match status" value="1"/>
</dbReference>